<evidence type="ECO:0000313" key="3">
    <source>
        <dbReference type="Proteomes" id="UP000825729"/>
    </source>
</evidence>
<reference evidence="2 3" key="1">
    <citation type="submission" date="2021-07" db="EMBL/GenBank/DDBJ databases">
        <title>The Aristolochia fimbriata genome: insights into angiosperm evolution, floral development and chemical biosynthesis.</title>
        <authorList>
            <person name="Jiao Y."/>
        </authorList>
    </citation>
    <scope>NUCLEOTIDE SEQUENCE [LARGE SCALE GENOMIC DNA]</scope>
    <source>
        <strain evidence="2">IBCAS-2021</strain>
        <tissue evidence="2">Leaf</tissue>
    </source>
</reference>
<dbReference type="EMBL" id="JAINDJ010000002">
    <property type="protein sequence ID" value="KAG9458889.1"/>
    <property type="molecule type" value="Genomic_DNA"/>
</dbReference>
<proteinExistence type="predicted"/>
<feature type="region of interest" description="Disordered" evidence="1">
    <location>
        <begin position="147"/>
        <end position="200"/>
    </location>
</feature>
<gene>
    <name evidence="2" type="ORF">H6P81_003397</name>
</gene>
<protein>
    <recommendedName>
        <fullName evidence="4">Aminotransferase-like plant mobile domain-containing protein</fullName>
    </recommendedName>
</protein>
<evidence type="ECO:0000313" key="2">
    <source>
        <dbReference type="EMBL" id="KAG9458889.1"/>
    </source>
</evidence>
<comment type="caution">
    <text evidence="2">The sequence shown here is derived from an EMBL/GenBank/DDBJ whole genome shotgun (WGS) entry which is preliminary data.</text>
</comment>
<evidence type="ECO:0000256" key="1">
    <source>
        <dbReference type="SAM" id="MobiDB-lite"/>
    </source>
</evidence>
<evidence type="ECO:0008006" key="4">
    <source>
        <dbReference type="Google" id="ProtNLM"/>
    </source>
</evidence>
<accession>A0AAV7FEB8</accession>
<name>A0AAV7FEB8_ARIFI</name>
<organism evidence="2 3">
    <name type="scientific">Aristolochia fimbriata</name>
    <name type="common">White veined hardy Dutchman's pipe vine</name>
    <dbReference type="NCBI Taxonomy" id="158543"/>
    <lineage>
        <taxon>Eukaryota</taxon>
        <taxon>Viridiplantae</taxon>
        <taxon>Streptophyta</taxon>
        <taxon>Embryophyta</taxon>
        <taxon>Tracheophyta</taxon>
        <taxon>Spermatophyta</taxon>
        <taxon>Magnoliopsida</taxon>
        <taxon>Magnoliidae</taxon>
        <taxon>Piperales</taxon>
        <taxon>Aristolochiaceae</taxon>
        <taxon>Aristolochia</taxon>
    </lineage>
</organism>
<keyword evidence="3" id="KW-1185">Reference proteome</keyword>
<dbReference type="Proteomes" id="UP000825729">
    <property type="component" value="Unassembled WGS sequence"/>
</dbReference>
<sequence length="200" mass="22724">MLHFGLEQVTPPEDVKHVTRISRKGRVGEDWALYHRDYIARWEERAESVVTSSRARTPRHAPSDYMMWYLGATRRFISLPPTEPAMVYHPRGYTEEALNVVERVNHREALYPSSADPYLMEIGHYCQSVLHSLPLLEGAIVGGDVSHAGEPSHVVEPARDRAPRGRRARRRPTAEMTTRVEDSDEVPAVLEPTVPDLPPE</sequence>
<dbReference type="AlphaFoldDB" id="A0AAV7FEB8"/>